<feature type="transmembrane region" description="Helical" evidence="7">
    <location>
        <begin position="89"/>
        <end position="111"/>
    </location>
</feature>
<dbReference type="GO" id="GO:0005886">
    <property type="term" value="C:plasma membrane"/>
    <property type="evidence" value="ECO:0007669"/>
    <property type="project" value="UniProtKB-SubCell"/>
</dbReference>
<keyword evidence="3" id="KW-1003">Cell membrane</keyword>
<dbReference type="PANTHER" id="PTHR32322">
    <property type="entry name" value="INNER MEMBRANE TRANSPORTER"/>
    <property type="match status" value="1"/>
</dbReference>
<name>A0A385TK11_PAELA</name>
<keyword evidence="5 7" id="KW-1133">Transmembrane helix</keyword>
<dbReference type="InterPro" id="IPR037185">
    <property type="entry name" value="EmrE-like"/>
</dbReference>
<organism evidence="9 10">
    <name type="scientific">Paenibacillus lautus</name>
    <name type="common">Bacillus lautus</name>
    <dbReference type="NCBI Taxonomy" id="1401"/>
    <lineage>
        <taxon>Bacteria</taxon>
        <taxon>Bacillati</taxon>
        <taxon>Bacillota</taxon>
        <taxon>Bacilli</taxon>
        <taxon>Bacillales</taxon>
        <taxon>Paenibacillaceae</taxon>
        <taxon>Paenibacillus</taxon>
    </lineage>
</organism>
<feature type="transmembrane region" description="Helical" evidence="7">
    <location>
        <begin position="270"/>
        <end position="289"/>
    </location>
</feature>
<sequence>MIIFNYLLMCAIFSTTFLAIKIGVEAGLPPFLSAGLRFLLAGAFIFLWMILQRKAKPSLLLRKEFLLIGMTSTFLTFATLYWAEQHVASGIAAILSATGPMIILMIQSVVLRKKARRSDYWGCAVGFAGVCVLIMPKLAIGSDLIWILSCVVILIGEIGYSVGSLATRKLSLDMPDISPITINAVQMMHGGLALLLLSLFSERGQWTGLTTMPAIGSVLYLTIVGSMLGHSLYAWLLKATNAFFPSTWLFVSPIIALGLGAFLYGETISLYSVLGSLFIIGGILIVNLPELRARFMSRRMASSSG</sequence>
<comment type="subcellular location">
    <subcellularLocation>
        <location evidence="1">Cell membrane</location>
        <topology evidence="1">Multi-pass membrane protein</topology>
    </subcellularLocation>
</comment>
<proteinExistence type="inferred from homology"/>
<comment type="similarity">
    <text evidence="2">Belongs to the EamA transporter family.</text>
</comment>
<dbReference type="Pfam" id="PF00892">
    <property type="entry name" value="EamA"/>
    <property type="match status" value="2"/>
</dbReference>
<evidence type="ECO:0000256" key="6">
    <source>
        <dbReference type="ARBA" id="ARBA00023136"/>
    </source>
</evidence>
<evidence type="ECO:0000256" key="1">
    <source>
        <dbReference type="ARBA" id="ARBA00004651"/>
    </source>
</evidence>
<evidence type="ECO:0000259" key="8">
    <source>
        <dbReference type="Pfam" id="PF00892"/>
    </source>
</evidence>
<feature type="transmembrane region" description="Helical" evidence="7">
    <location>
        <begin position="243"/>
        <end position="264"/>
    </location>
</feature>
<evidence type="ECO:0000256" key="5">
    <source>
        <dbReference type="ARBA" id="ARBA00022989"/>
    </source>
</evidence>
<dbReference type="PANTHER" id="PTHR32322:SF18">
    <property type="entry name" value="S-ADENOSYLMETHIONINE_S-ADENOSYLHOMOCYSTEINE TRANSPORTER"/>
    <property type="match status" value="1"/>
</dbReference>
<dbReference type="RefSeq" id="WP_119847888.1">
    <property type="nucleotide sequence ID" value="NZ_CP032412.1"/>
</dbReference>
<evidence type="ECO:0000313" key="9">
    <source>
        <dbReference type="EMBL" id="AYB43976.1"/>
    </source>
</evidence>
<accession>A0A385TK11</accession>
<dbReference type="InterPro" id="IPR050638">
    <property type="entry name" value="AA-Vitamin_Transporters"/>
</dbReference>
<keyword evidence="6 7" id="KW-0472">Membrane</keyword>
<dbReference type="InterPro" id="IPR000620">
    <property type="entry name" value="EamA_dom"/>
</dbReference>
<evidence type="ECO:0000256" key="4">
    <source>
        <dbReference type="ARBA" id="ARBA00022692"/>
    </source>
</evidence>
<feature type="transmembrane region" description="Helical" evidence="7">
    <location>
        <begin position="177"/>
        <end position="200"/>
    </location>
</feature>
<feature type="transmembrane region" description="Helical" evidence="7">
    <location>
        <begin position="212"/>
        <end position="236"/>
    </location>
</feature>
<feature type="transmembrane region" description="Helical" evidence="7">
    <location>
        <begin position="30"/>
        <end position="51"/>
    </location>
</feature>
<feature type="transmembrane region" description="Helical" evidence="7">
    <location>
        <begin position="63"/>
        <end position="83"/>
    </location>
</feature>
<dbReference type="AlphaFoldDB" id="A0A385TK11"/>
<dbReference type="EMBL" id="CP032412">
    <property type="protein sequence ID" value="AYB43976.1"/>
    <property type="molecule type" value="Genomic_DNA"/>
</dbReference>
<evidence type="ECO:0000256" key="2">
    <source>
        <dbReference type="ARBA" id="ARBA00007362"/>
    </source>
</evidence>
<feature type="transmembrane region" description="Helical" evidence="7">
    <location>
        <begin position="120"/>
        <end position="138"/>
    </location>
</feature>
<feature type="transmembrane region" description="Helical" evidence="7">
    <location>
        <begin position="144"/>
        <end position="165"/>
    </location>
</feature>
<keyword evidence="10" id="KW-1185">Reference proteome</keyword>
<feature type="domain" description="EamA" evidence="8">
    <location>
        <begin position="3"/>
        <end position="134"/>
    </location>
</feature>
<gene>
    <name evidence="9" type="ORF">D5F53_12015</name>
</gene>
<reference evidence="9 10" key="1">
    <citation type="submission" date="2018-09" db="EMBL/GenBank/DDBJ databases">
        <title>Genome Sequence of Paenibacillus lautus Strain E7593-69, Azo Dye-Degrading Bacteria, Isolated from Commercial Tattoo Inks.</title>
        <authorList>
            <person name="Nho S.W."/>
            <person name="Kim S.-J."/>
            <person name="Kweon O."/>
            <person name="Cerniglia C.E."/>
        </authorList>
    </citation>
    <scope>NUCLEOTIDE SEQUENCE [LARGE SCALE GENOMIC DNA]</scope>
    <source>
        <strain evidence="9 10">E7593-69</strain>
    </source>
</reference>
<evidence type="ECO:0000313" key="10">
    <source>
        <dbReference type="Proteomes" id="UP000266552"/>
    </source>
</evidence>
<dbReference type="Proteomes" id="UP000266552">
    <property type="component" value="Chromosome"/>
</dbReference>
<feature type="transmembrane region" description="Helical" evidence="7">
    <location>
        <begin position="7"/>
        <end position="24"/>
    </location>
</feature>
<keyword evidence="4 7" id="KW-0812">Transmembrane</keyword>
<dbReference type="KEGG" id="plw:D5F53_12015"/>
<evidence type="ECO:0000256" key="3">
    <source>
        <dbReference type="ARBA" id="ARBA00022475"/>
    </source>
</evidence>
<feature type="domain" description="EamA" evidence="8">
    <location>
        <begin position="150"/>
        <end position="287"/>
    </location>
</feature>
<dbReference type="SUPFAM" id="SSF103481">
    <property type="entry name" value="Multidrug resistance efflux transporter EmrE"/>
    <property type="match status" value="2"/>
</dbReference>
<evidence type="ECO:0000256" key="7">
    <source>
        <dbReference type="SAM" id="Phobius"/>
    </source>
</evidence>
<protein>
    <submittedName>
        <fullName evidence="9">EamA family transporter</fullName>
    </submittedName>
</protein>